<dbReference type="AlphaFoldDB" id="A0A0F0LQ20"/>
<dbReference type="PANTHER" id="PTHR30061:SF50">
    <property type="entry name" value="MALTOSE_MALTODEXTRIN-BINDING PERIPLASMIC PROTEIN"/>
    <property type="match status" value="1"/>
</dbReference>
<dbReference type="CDD" id="cd13585">
    <property type="entry name" value="PBP2_TMBP_like"/>
    <property type="match status" value="1"/>
</dbReference>
<evidence type="ECO:0000256" key="1">
    <source>
        <dbReference type="ARBA" id="ARBA00008520"/>
    </source>
</evidence>
<evidence type="ECO:0000313" key="6">
    <source>
        <dbReference type="Proteomes" id="UP000033740"/>
    </source>
</evidence>
<dbReference type="EMBL" id="JYIX01000025">
    <property type="protein sequence ID" value="KJL34779.1"/>
    <property type="molecule type" value="Genomic_DNA"/>
</dbReference>
<name>A0A0F0LQ20_9MICO</name>
<comment type="similarity">
    <text evidence="1">Belongs to the bacterial solute-binding protein 1 family.</text>
</comment>
<dbReference type="PATRIC" id="fig|582680.6.peg.680"/>
<dbReference type="Proteomes" id="UP000033740">
    <property type="component" value="Unassembled WGS sequence"/>
</dbReference>
<keyword evidence="6" id="KW-1185">Reference proteome</keyword>
<organism evidence="5 6">
    <name type="scientific">Microbacterium azadirachtae</name>
    <dbReference type="NCBI Taxonomy" id="582680"/>
    <lineage>
        <taxon>Bacteria</taxon>
        <taxon>Bacillati</taxon>
        <taxon>Actinomycetota</taxon>
        <taxon>Actinomycetes</taxon>
        <taxon>Micrococcales</taxon>
        <taxon>Microbacteriaceae</taxon>
        <taxon>Microbacterium</taxon>
    </lineage>
</organism>
<evidence type="ECO:0000313" key="5">
    <source>
        <dbReference type="EMBL" id="KJL34779.1"/>
    </source>
</evidence>
<evidence type="ECO:0000256" key="3">
    <source>
        <dbReference type="ARBA" id="ARBA00022729"/>
    </source>
</evidence>
<keyword evidence="3 4" id="KW-0732">Signal</keyword>
<dbReference type="STRING" id="582680.RS86_00656"/>
<feature type="chain" id="PRO_5038971757" evidence="4">
    <location>
        <begin position="21"/>
        <end position="446"/>
    </location>
</feature>
<keyword evidence="2" id="KW-0813">Transport</keyword>
<dbReference type="GO" id="GO:0042956">
    <property type="term" value="P:maltodextrin transmembrane transport"/>
    <property type="evidence" value="ECO:0007669"/>
    <property type="project" value="TreeGrafter"/>
</dbReference>
<dbReference type="Pfam" id="PF01547">
    <property type="entry name" value="SBP_bac_1"/>
    <property type="match status" value="1"/>
</dbReference>
<accession>A0A0F0LQ20</accession>
<dbReference type="InterPro" id="IPR006059">
    <property type="entry name" value="SBP"/>
</dbReference>
<reference evidence="5 6" key="1">
    <citation type="submission" date="2015-02" db="EMBL/GenBank/DDBJ databases">
        <title>Draft genome sequences of ten Microbacterium spp. with emphasis on heavy metal contaminated environments.</title>
        <authorList>
            <person name="Corretto E."/>
        </authorList>
    </citation>
    <scope>NUCLEOTIDE SEQUENCE [LARGE SCALE GENOMIC DNA]</scope>
    <source>
        <strain evidence="5 6">ARN176</strain>
    </source>
</reference>
<dbReference type="PANTHER" id="PTHR30061">
    <property type="entry name" value="MALTOSE-BINDING PERIPLASMIC PROTEIN"/>
    <property type="match status" value="1"/>
</dbReference>
<proteinExistence type="inferred from homology"/>
<dbReference type="GO" id="GO:0055052">
    <property type="term" value="C:ATP-binding cassette (ABC) transporter complex, substrate-binding subunit-containing"/>
    <property type="evidence" value="ECO:0007669"/>
    <property type="project" value="TreeGrafter"/>
</dbReference>
<dbReference type="PROSITE" id="PS51257">
    <property type="entry name" value="PROKAR_LIPOPROTEIN"/>
    <property type="match status" value="1"/>
</dbReference>
<keyword evidence="5" id="KW-0449">Lipoprotein</keyword>
<dbReference type="RefSeq" id="WP_152642054.1">
    <property type="nucleotide sequence ID" value="NZ_JYIX01000025.1"/>
</dbReference>
<sequence>MHSRILRTAALLGVAALALAGCSSSSSSGGKPAVAQNDKAALEIWIRTTPGSPSEAAQKAMVEAFEKKTGYKAELTAIFDDFETKLAQRAGQRKLPDIVMNDISQLGTMHTQGIVREVSSTDVPHSKDLTPQAAAAGKATDGKTYAVPYSAQANALLIRSDWLQKLDLKAPKTWDEMRKVAQAFTAQDPDGNGQNDTYGLAVPGSTKRGYASWYFSNFLWAAGGDFIKKSGDKFVPGMSDDASVKAMEWYRGLQCTDKVMQPGAVSMDTPPTNEAFETGVAGMYLTGPYMMPRFDKSLGADKYEVVPAPKGPKDASVLAEGGAIYLMAGSDNEKGQNAFADWYIGTDAQKAGMEGQNGTFSVQLPVNQKVKVSDVRDDQRWETFATAYQDNGRYAPNIPSWTPVRQMTADTVNALLADCSLDLKGELTKLDGKLTTELLTQGILKK</sequence>
<dbReference type="GO" id="GO:1901982">
    <property type="term" value="F:maltose binding"/>
    <property type="evidence" value="ECO:0007669"/>
    <property type="project" value="TreeGrafter"/>
</dbReference>
<comment type="caution">
    <text evidence="5">The sequence shown here is derived from an EMBL/GenBank/DDBJ whole genome shotgun (WGS) entry which is preliminary data.</text>
</comment>
<dbReference type="SUPFAM" id="SSF53850">
    <property type="entry name" value="Periplasmic binding protein-like II"/>
    <property type="match status" value="1"/>
</dbReference>
<evidence type="ECO:0000256" key="4">
    <source>
        <dbReference type="SAM" id="SignalP"/>
    </source>
</evidence>
<gene>
    <name evidence="5" type="primary">lipO_1</name>
    <name evidence="5" type="ORF">RS86_00656</name>
</gene>
<evidence type="ECO:0000256" key="2">
    <source>
        <dbReference type="ARBA" id="ARBA00022448"/>
    </source>
</evidence>
<dbReference type="GO" id="GO:0015768">
    <property type="term" value="P:maltose transport"/>
    <property type="evidence" value="ECO:0007669"/>
    <property type="project" value="TreeGrafter"/>
</dbReference>
<protein>
    <submittedName>
        <fullName evidence="5">Lipoprotein LipO</fullName>
    </submittedName>
</protein>
<feature type="signal peptide" evidence="4">
    <location>
        <begin position="1"/>
        <end position="20"/>
    </location>
</feature>
<dbReference type="Gene3D" id="3.40.190.10">
    <property type="entry name" value="Periplasmic binding protein-like II"/>
    <property type="match status" value="1"/>
</dbReference>